<proteinExistence type="predicted"/>
<accession>A0AAV9ZCW9</accession>
<dbReference type="AlphaFoldDB" id="A0AAV9ZCW9"/>
<keyword evidence="1" id="KW-1133">Transmembrane helix</keyword>
<organism evidence="3 4">
    <name type="scientific">Favolaschia claudopus</name>
    <dbReference type="NCBI Taxonomy" id="2862362"/>
    <lineage>
        <taxon>Eukaryota</taxon>
        <taxon>Fungi</taxon>
        <taxon>Dikarya</taxon>
        <taxon>Basidiomycota</taxon>
        <taxon>Agaricomycotina</taxon>
        <taxon>Agaricomycetes</taxon>
        <taxon>Agaricomycetidae</taxon>
        <taxon>Agaricales</taxon>
        <taxon>Marasmiineae</taxon>
        <taxon>Mycenaceae</taxon>
        <taxon>Favolaschia</taxon>
    </lineage>
</organism>
<feature type="transmembrane region" description="Helical" evidence="1">
    <location>
        <begin position="55"/>
        <end position="73"/>
    </location>
</feature>
<keyword evidence="4" id="KW-1185">Reference proteome</keyword>
<evidence type="ECO:0000313" key="3">
    <source>
        <dbReference type="EMBL" id="KAK6977683.1"/>
    </source>
</evidence>
<dbReference type="Proteomes" id="UP001362999">
    <property type="component" value="Unassembled WGS sequence"/>
</dbReference>
<dbReference type="EMBL" id="JAWWNJ010000166">
    <property type="protein sequence ID" value="KAK6977683.1"/>
    <property type="molecule type" value="Genomic_DNA"/>
</dbReference>
<dbReference type="Pfam" id="PF20153">
    <property type="entry name" value="DUF6535"/>
    <property type="match status" value="1"/>
</dbReference>
<gene>
    <name evidence="3" type="ORF">R3P38DRAFT_2373747</name>
</gene>
<dbReference type="InterPro" id="IPR045338">
    <property type="entry name" value="DUF6535"/>
</dbReference>
<name>A0AAV9ZCW9_9AGAR</name>
<comment type="caution">
    <text evidence="3">The sequence shown here is derived from an EMBL/GenBank/DDBJ whole genome shotgun (WGS) entry which is preliminary data.</text>
</comment>
<evidence type="ECO:0000313" key="4">
    <source>
        <dbReference type="Proteomes" id="UP001362999"/>
    </source>
</evidence>
<sequence>RMCKAITDLKPKPPTATDKKTTFWNGYMILANEYDKEFLQKYSTDLTSTDLDTSLIFAGLFSAVASAFIIQIQPEFESTPHPLTVVAQSLLYISLGSTLLAALLAVLGKQWLMYYSAAGERGTIEARGLEHQRKLDGLQKWKFELIMQAFPLLLQFGLFLFAAALSVYLWRIHHILAGI</sequence>
<feature type="non-terminal residue" evidence="3">
    <location>
        <position position="1"/>
    </location>
</feature>
<evidence type="ECO:0000259" key="2">
    <source>
        <dbReference type="Pfam" id="PF20153"/>
    </source>
</evidence>
<evidence type="ECO:0000256" key="1">
    <source>
        <dbReference type="SAM" id="Phobius"/>
    </source>
</evidence>
<feature type="transmembrane region" description="Helical" evidence="1">
    <location>
        <begin position="149"/>
        <end position="170"/>
    </location>
</feature>
<reference evidence="3 4" key="1">
    <citation type="journal article" date="2024" name="J Genomics">
        <title>Draft genome sequencing and assembly of Favolaschia claudopus CIRM-BRFM 2984 isolated from oak limbs.</title>
        <authorList>
            <person name="Navarro D."/>
            <person name="Drula E."/>
            <person name="Chaduli D."/>
            <person name="Cazenave R."/>
            <person name="Ahrendt S."/>
            <person name="Wang J."/>
            <person name="Lipzen A."/>
            <person name="Daum C."/>
            <person name="Barry K."/>
            <person name="Grigoriev I.V."/>
            <person name="Favel A."/>
            <person name="Rosso M.N."/>
            <person name="Martin F."/>
        </authorList>
    </citation>
    <scope>NUCLEOTIDE SEQUENCE [LARGE SCALE GENOMIC DNA]</scope>
    <source>
        <strain evidence="3 4">CIRM-BRFM 2984</strain>
    </source>
</reference>
<feature type="domain" description="DUF6535" evidence="2">
    <location>
        <begin position="75"/>
        <end position="170"/>
    </location>
</feature>
<keyword evidence="1" id="KW-0472">Membrane</keyword>
<protein>
    <recommendedName>
        <fullName evidence="2">DUF6535 domain-containing protein</fullName>
    </recommendedName>
</protein>
<keyword evidence="1" id="KW-0812">Transmembrane</keyword>
<feature type="transmembrane region" description="Helical" evidence="1">
    <location>
        <begin position="85"/>
        <end position="107"/>
    </location>
</feature>
<feature type="non-terminal residue" evidence="3">
    <location>
        <position position="179"/>
    </location>
</feature>